<accession>A0ABV9LBB6</accession>
<evidence type="ECO:0000313" key="3">
    <source>
        <dbReference type="Proteomes" id="UP001595878"/>
    </source>
</evidence>
<reference evidence="3" key="1">
    <citation type="journal article" date="2019" name="Int. J. Syst. Evol. Microbiol.">
        <title>The Global Catalogue of Microorganisms (GCM) 10K type strain sequencing project: providing services to taxonomists for standard genome sequencing and annotation.</title>
        <authorList>
            <consortium name="The Broad Institute Genomics Platform"/>
            <consortium name="The Broad Institute Genome Sequencing Center for Infectious Disease"/>
            <person name="Wu L."/>
            <person name="Ma J."/>
        </authorList>
    </citation>
    <scope>NUCLEOTIDE SEQUENCE [LARGE SCALE GENOMIC DNA]</scope>
    <source>
        <strain evidence="3">CGMCC 4.7427</strain>
    </source>
</reference>
<evidence type="ECO:0000259" key="1">
    <source>
        <dbReference type="PROSITE" id="PS51819"/>
    </source>
</evidence>
<organism evidence="2 3">
    <name type="scientific">Dokdonia genika</name>
    <dbReference type="NCBI Taxonomy" id="308113"/>
    <lineage>
        <taxon>Bacteria</taxon>
        <taxon>Pseudomonadati</taxon>
        <taxon>Bacteroidota</taxon>
        <taxon>Flavobacteriia</taxon>
        <taxon>Flavobacteriales</taxon>
        <taxon>Flavobacteriaceae</taxon>
        <taxon>Dokdonia</taxon>
    </lineage>
</organism>
<dbReference type="CDD" id="cd06587">
    <property type="entry name" value="VOC"/>
    <property type="match status" value="1"/>
</dbReference>
<feature type="domain" description="VOC" evidence="1">
    <location>
        <begin position="4"/>
        <end position="111"/>
    </location>
</feature>
<keyword evidence="3" id="KW-1185">Reference proteome</keyword>
<comment type="caution">
    <text evidence="2">The sequence shown here is derived from an EMBL/GenBank/DDBJ whole genome shotgun (WGS) entry which is preliminary data.</text>
</comment>
<dbReference type="Pfam" id="PF00903">
    <property type="entry name" value="Glyoxalase"/>
    <property type="match status" value="1"/>
</dbReference>
<sequence length="122" mass="14134">MPTTFNHITVPSLDLKAAIAFYTGIGMELIEHELQHHAHFENKEHEVIFTAYFNPKLPEQPVTVYFETDGIEVFELRFRESVLSPTIYRDWGGKNLTLRDPDGNNVVLYQKDTPTTVTPWQK</sequence>
<proteinExistence type="predicted"/>
<dbReference type="EMBL" id="JBHSHB010000014">
    <property type="protein sequence ID" value="MFC4690465.1"/>
    <property type="molecule type" value="Genomic_DNA"/>
</dbReference>
<dbReference type="InterPro" id="IPR004360">
    <property type="entry name" value="Glyas_Fos-R_dOase_dom"/>
</dbReference>
<gene>
    <name evidence="2" type="ORF">ACFO5T_08495</name>
</gene>
<protein>
    <submittedName>
        <fullName evidence="2">VOC family protein</fullName>
    </submittedName>
</protein>
<dbReference type="Gene3D" id="3.10.180.10">
    <property type="entry name" value="2,3-Dihydroxybiphenyl 1,2-Dioxygenase, domain 1"/>
    <property type="match status" value="1"/>
</dbReference>
<dbReference type="InterPro" id="IPR029068">
    <property type="entry name" value="Glyas_Bleomycin-R_OHBP_Dase"/>
</dbReference>
<name>A0ABV9LBB6_9FLAO</name>
<dbReference type="RefSeq" id="WP_380033584.1">
    <property type="nucleotide sequence ID" value="NZ_JBHSHB010000014.1"/>
</dbReference>
<dbReference type="PROSITE" id="PS51819">
    <property type="entry name" value="VOC"/>
    <property type="match status" value="1"/>
</dbReference>
<dbReference type="SUPFAM" id="SSF54593">
    <property type="entry name" value="Glyoxalase/Bleomycin resistance protein/Dihydroxybiphenyl dioxygenase"/>
    <property type="match status" value="1"/>
</dbReference>
<dbReference type="InterPro" id="IPR037523">
    <property type="entry name" value="VOC_core"/>
</dbReference>
<dbReference type="Proteomes" id="UP001595878">
    <property type="component" value="Unassembled WGS sequence"/>
</dbReference>
<evidence type="ECO:0000313" key="2">
    <source>
        <dbReference type="EMBL" id="MFC4690465.1"/>
    </source>
</evidence>